<dbReference type="Proteomes" id="UP000284296">
    <property type="component" value="Unassembled WGS sequence"/>
</dbReference>
<protein>
    <recommendedName>
        <fullName evidence="10">IS66 family transposase</fullName>
    </recommendedName>
</protein>
<dbReference type="InterPro" id="IPR024463">
    <property type="entry name" value="Transposase_TnpC_homeodom"/>
</dbReference>
<dbReference type="InterPro" id="IPR052344">
    <property type="entry name" value="Transposase-related"/>
</dbReference>
<keyword evidence="1" id="KW-0175">Coiled coil</keyword>
<reference evidence="8 9" key="1">
    <citation type="submission" date="2018-08" db="EMBL/GenBank/DDBJ databases">
        <title>A genome reference for cultivated species of the human gut microbiota.</title>
        <authorList>
            <person name="Zou Y."/>
            <person name="Xue W."/>
            <person name="Luo G."/>
        </authorList>
    </citation>
    <scope>NUCLEOTIDE SEQUENCE [LARGE SCALE GENOMIC DNA]</scope>
    <source>
        <strain evidence="6 9">AF18-16LB</strain>
        <strain evidence="7 8">AM47-6BH</strain>
    </source>
</reference>
<evidence type="ECO:0000313" key="9">
    <source>
        <dbReference type="Proteomes" id="UP000284296"/>
    </source>
</evidence>
<evidence type="ECO:0000256" key="2">
    <source>
        <dbReference type="SAM" id="MobiDB-lite"/>
    </source>
</evidence>
<feature type="region of interest" description="Disordered" evidence="2">
    <location>
        <begin position="84"/>
        <end position="110"/>
    </location>
</feature>
<name>A0A412PZR5_9FIRM</name>
<dbReference type="Pfam" id="PF13007">
    <property type="entry name" value="LZ_Tnp_IS66"/>
    <property type="match status" value="1"/>
</dbReference>
<organism evidence="6 9">
    <name type="scientific">Agathobacter rectalis</name>
    <dbReference type="NCBI Taxonomy" id="39491"/>
    <lineage>
        <taxon>Bacteria</taxon>
        <taxon>Bacillati</taxon>
        <taxon>Bacillota</taxon>
        <taxon>Clostridia</taxon>
        <taxon>Lachnospirales</taxon>
        <taxon>Lachnospiraceae</taxon>
        <taxon>Agathobacter</taxon>
    </lineage>
</organism>
<dbReference type="EMBL" id="QSES01000047">
    <property type="protein sequence ID" value="RGZ88070.1"/>
    <property type="molecule type" value="Genomic_DNA"/>
</dbReference>
<evidence type="ECO:0000313" key="8">
    <source>
        <dbReference type="Proteomes" id="UP000283721"/>
    </source>
</evidence>
<comment type="caution">
    <text evidence="6">The sequence shown here is derived from an EMBL/GenBank/DDBJ whole genome shotgun (WGS) entry which is preliminary data.</text>
</comment>
<dbReference type="InterPro" id="IPR004291">
    <property type="entry name" value="Transposase_IS66_central"/>
</dbReference>
<dbReference type="InterPro" id="IPR024474">
    <property type="entry name" value="Znf_dom_IS66"/>
</dbReference>
<proteinExistence type="predicted"/>
<evidence type="ECO:0000313" key="6">
    <source>
        <dbReference type="EMBL" id="RGT77752.1"/>
    </source>
</evidence>
<evidence type="ECO:0000259" key="5">
    <source>
        <dbReference type="Pfam" id="PF13007"/>
    </source>
</evidence>
<feature type="domain" description="Transposase IS66 zinc-finger binding" evidence="4">
    <location>
        <begin position="131"/>
        <end position="175"/>
    </location>
</feature>
<evidence type="ECO:0000256" key="1">
    <source>
        <dbReference type="SAM" id="Coils"/>
    </source>
</evidence>
<feature type="domain" description="Transposase TnpC homeodomain" evidence="5">
    <location>
        <begin position="49"/>
        <end position="121"/>
    </location>
</feature>
<dbReference type="Pfam" id="PF13005">
    <property type="entry name" value="zf-IS66"/>
    <property type="match status" value="1"/>
</dbReference>
<feature type="compositionally biased region" description="Basic residues" evidence="2">
    <location>
        <begin position="96"/>
        <end position="107"/>
    </location>
</feature>
<evidence type="ECO:0000259" key="4">
    <source>
        <dbReference type="Pfam" id="PF13005"/>
    </source>
</evidence>
<sequence>MSNSSNRQSDINTFLTIIEQQNNTIALLTKNGEDMQNTIRDLRQTIANLEETIAELNRRFFGISSEHSKNISLPADKESDIAEDISEDDAKAPPAKTKKSSKPRKPKASREELYASLPICEVKCPLPDDQKFCPDCGTPLEPMGYTFVREELRVIPAKLFRVRYLQQKMRCPGCHEEDETTIVAAPAPASLFPHSPASPSLVAMIMYRKAGLYLPFYRQEMDFGMSGVPIPRETQARWFIKGALEYLEPIYSRLHEELLRRDLIHADEVPCQVLHEDGRKATQKSLHVDLSKWKRWEASSGTV</sequence>
<accession>A0A412PZR5</accession>
<feature type="domain" description="Transposase IS66 central" evidence="3">
    <location>
        <begin position="195"/>
        <end position="289"/>
    </location>
</feature>
<evidence type="ECO:0008006" key="10">
    <source>
        <dbReference type="Google" id="ProtNLM"/>
    </source>
</evidence>
<gene>
    <name evidence="7" type="ORF">DW967_16090</name>
    <name evidence="6" type="ORF">DWX06_15095</name>
</gene>
<dbReference type="Proteomes" id="UP000283721">
    <property type="component" value="Unassembled WGS sequence"/>
</dbReference>
<dbReference type="Pfam" id="PF03050">
    <property type="entry name" value="DDE_Tnp_IS66"/>
    <property type="match status" value="1"/>
</dbReference>
<dbReference type="EMBL" id="QRXG01000040">
    <property type="protein sequence ID" value="RGT77752.1"/>
    <property type="molecule type" value="Genomic_DNA"/>
</dbReference>
<evidence type="ECO:0000259" key="3">
    <source>
        <dbReference type="Pfam" id="PF03050"/>
    </source>
</evidence>
<dbReference type="PANTHER" id="PTHR33678:SF2">
    <property type="match status" value="1"/>
</dbReference>
<evidence type="ECO:0000313" key="7">
    <source>
        <dbReference type="EMBL" id="RGZ88070.1"/>
    </source>
</evidence>
<dbReference type="PANTHER" id="PTHR33678">
    <property type="entry name" value="BLL1576 PROTEIN"/>
    <property type="match status" value="1"/>
</dbReference>
<feature type="coiled-coil region" evidence="1">
    <location>
        <begin position="25"/>
        <end position="59"/>
    </location>
</feature>
<dbReference type="AlphaFoldDB" id="A0A412PZR5"/>
<dbReference type="RefSeq" id="WP_118004851.1">
    <property type="nucleotide sequence ID" value="NZ_JAQDCR010000030.1"/>
</dbReference>